<evidence type="ECO:0000256" key="1">
    <source>
        <dbReference type="ARBA" id="ARBA00022649"/>
    </source>
</evidence>
<dbReference type="SUPFAM" id="SSF88723">
    <property type="entry name" value="PIN domain-like"/>
    <property type="match status" value="1"/>
</dbReference>
<comment type="cofactor">
    <cofactor evidence="6">
        <name>Mg(2+)</name>
        <dbReference type="ChEBI" id="CHEBI:18420"/>
    </cofactor>
</comment>
<evidence type="ECO:0000256" key="6">
    <source>
        <dbReference type="HAMAP-Rule" id="MF_00265"/>
    </source>
</evidence>
<feature type="binding site" evidence="6">
    <location>
        <position position="108"/>
    </location>
    <ligand>
        <name>Mg(2+)</name>
        <dbReference type="ChEBI" id="CHEBI:18420"/>
    </ligand>
</feature>
<sequence>MKLVDTNVLLHAINTRSPDHQAAKGWLDRALSGGAPVGFAWLALVAFIRLATHPAIFERPLTAAQAMGQVQAWLAAPTAAVLHPGKDHPQTLARMLAAAGGAGNLTNDAHLAALAAEHKATLVSFDSDFSRFPGLRWERPA</sequence>
<evidence type="ECO:0000256" key="5">
    <source>
        <dbReference type="ARBA" id="ARBA00022842"/>
    </source>
</evidence>
<evidence type="ECO:0000256" key="2">
    <source>
        <dbReference type="ARBA" id="ARBA00022722"/>
    </source>
</evidence>
<reference evidence="8 9" key="1">
    <citation type="submission" date="2020-10" db="EMBL/GenBank/DDBJ databases">
        <title>Nocardioides sp. isolated from sludge.</title>
        <authorList>
            <person name="Zhang X."/>
        </authorList>
    </citation>
    <scope>NUCLEOTIDE SEQUENCE [LARGE SCALE GENOMIC DNA]</scope>
    <source>
        <strain evidence="8 9">Y6</strain>
    </source>
</reference>
<keyword evidence="1 6" id="KW-1277">Toxin-antitoxin system</keyword>
<dbReference type="InterPro" id="IPR022907">
    <property type="entry name" value="VapC_family"/>
</dbReference>
<evidence type="ECO:0000313" key="8">
    <source>
        <dbReference type="EMBL" id="MBE7325899.1"/>
    </source>
</evidence>
<evidence type="ECO:0000256" key="4">
    <source>
        <dbReference type="ARBA" id="ARBA00022801"/>
    </source>
</evidence>
<evidence type="ECO:0000256" key="3">
    <source>
        <dbReference type="ARBA" id="ARBA00022723"/>
    </source>
</evidence>
<gene>
    <name evidence="6" type="primary">vapC</name>
    <name evidence="8" type="ORF">IEQ44_14710</name>
</gene>
<dbReference type="Pfam" id="PF01850">
    <property type="entry name" value="PIN"/>
    <property type="match status" value="1"/>
</dbReference>
<dbReference type="InterPro" id="IPR002716">
    <property type="entry name" value="PIN_dom"/>
</dbReference>
<dbReference type="HAMAP" id="MF_00265">
    <property type="entry name" value="VapC_Nob1"/>
    <property type="match status" value="1"/>
</dbReference>
<dbReference type="Gene3D" id="3.40.50.1010">
    <property type="entry name" value="5'-nuclease"/>
    <property type="match status" value="1"/>
</dbReference>
<feature type="binding site" evidence="6">
    <location>
        <position position="5"/>
    </location>
    <ligand>
        <name>Mg(2+)</name>
        <dbReference type="ChEBI" id="CHEBI:18420"/>
    </ligand>
</feature>
<accession>A0ABR9RWD9</accession>
<keyword evidence="4 6" id="KW-0378">Hydrolase</keyword>
<keyword evidence="2 6" id="KW-0540">Nuclease</keyword>
<protein>
    <recommendedName>
        <fullName evidence="6">Ribonuclease VapC</fullName>
        <shortName evidence="6">RNase VapC</shortName>
        <ecNumber evidence="6">3.1.-.-</ecNumber>
    </recommendedName>
    <alternativeName>
        <fullName evidence="6">Toxin VapC</fullName>
    </alternativeName>
</protein>
<keyword evidence="6" id="KW-0800">Toxin</keyword>
<dbReference type="EMBL" id="JADCSA010000018">
    <property type="protein sequence ID" value="MBE7325899.1"/>
    <property type="molecule type" value="Genomic_DNA"/>
</dbReference>
<dbReference type="RefSeq" id="WP_193639224.1">
    <property type="nucleotide sequence ID" value="NZ_JADCSA010000018.1"/>
</dbReference>
<evidence type="ECO:0000313" key="9">
    <source>
        <dbReference type="Proteomes" id="UP000756387"/>
    </source>
</evidence>
<dbReference type="NCBIfam" id="TIGR00028">
    <property type="entry name" value="Mtu_PIN_fam"/>
    <property type="match status" value="1"/>
</dbReference>
<dbReference type="InterPro" id="IPR006226">
    <property type="entry name" value="Mtu_PIN"/>
</dbReference>
<feature type="domain" description="PIN" evidence="7">
    <location>
        <begin position="3"/>
        <end position="133"/>
    </location>
</feature>
<evidence type="ECO:0000259" key="7">
    <source>
        <dbReference type="Pfam" id="PF01850"/>
    </source>
</evidence>
<dbReference type="EC" id="3.1.-.-" evidence="6"/>
<dbReference type="InterPro" id="IPR029060">
    <property type="entry name" value="PIN-like_dom_sf"/>
</dbReference>
<organism evidence="8 9">
    <name type="scientific">Nocardioides malaquae</name>
    <dbReference type="NCBI Taxonomy" id="2773426"/>
    <lineage>
        <taxon>Bacteria</taxon>
        <taxon>Bacillati</taxon>
        <taxon>Actinomycetota</taxon>
        <taxon>Actinomycetes</taxon>
        <taxon>Propionibacteriales</taxon>
        <taxon>Nocardioidaceae</taxon>
        <taxon>Nocardioides</taxon>
    </lineage>
</organism>
<comment type="function">
    <text evidence="6">Toxic component of a toxin-antitoxin (TA) system. An RNase.</text>
</comment>
<keyword evidence="9" id="KW-1185">Reference proteome</keyword>
<proteinExistence type="inferred from homology"/>
<dbReference type="Proteomes" id="UP000756387">
    <property type="component" value="Unassembled WGS sequence"/>
</dbReference>
<comment type="similarity">
    <text evidence="6">Belongs to the PINc/VapC protein family.</text>
</comment>
<keyword evidence="5 6" id="KW-0460">Magnesium</keyword>
<comment type="caution">
    <text evidence="8">The sequence shown here is derived from an EMBL/GenBank/DDBJ whole genome shotgun (WGS) entry which is preliminary data.</text>
</comment>
<name>A0ABR9RWD9_9ACTN</name>
<keyword evidence="3 6" id="KW-0479">Metal-binding</keyword>